<dbReference type="AlphaFoldDB" id="K1R1G2"/>
<accession>K1R1G2</accession>
<proteinExistence type="predicted"/>
<name>K1R1G2_MAGGI</name>
<dbReference type="EMBL" id="JH816290">
    <property type="protein sequence ID" value="EKC43067.1"/>
    <property type="molecule type" value="Genomic_DNA"/>
</dbReference>
<dbReference type="HOGENOM" id="CLU_671311_0_0_1"/>
<organism evidence="1">
    <name type="scientific">Magallana gigas</name>
    <name type="common">Pacific oyster</name>
    <name type="synonym">Crassostrea gigas</name>
    <dbReference type="NCBI Taxonomy" id="29159"/>
    <lineage>
        <taxon>Eukaryota</taxon>
        <taxon>Metazoa</taxon>
        <taxon>Spiralia</taxon>
        <taxon>Lophotrochozoa</taxon>
        <taxon>Mollusca</taxon>
        <taxon>Bivalvia</taxon>
        <taxon>Autobranchia</taxon>
        <taxon>Pteriomorphia</taxon>
        <taxon>Ostreida</taxon>
        <taxon>Ostreoidea</taxon>
        <taxon>Ostreidae</taxon>
        <taxon>Magallana</taxon>
    </lineage>
</organism>
<evidence type="ECO:0000313" key="1">
    <source>
        <dbReference type="EMBL" id="EKC43067.1"/>
    </source>
</evidence>
<dbReference type="InParanoid" id="K1R1G2"/>
<evidence type="ECO:0008006" key="2">
    <source>
        <dbReference type="Google" id="ProtNLM"/>
    </source>
</evidence>
<sequence>MRCAMIETFIIVITCNAQTQVELSVPSSLSLGKAPLTISCRSLKTSVINRIQIERKPATGSVYSTLVYVGEGFAPIVRNDELRPRAVATGRVGVSKEASLELNLSKDRVNCNDWGYYKCKITYTVGNLSSTATSASVLMDLVVPPSSADPLLLLSPSNVPNANSSSYRYLKGTTIIIGCRAEVGFPVAYPMRFCLKKVFGYELITELQANYVAPSSTDSAKSCVKTRTILASVPVTSDGLVYCDVYNATANRGCSTHMTSTSASFTVQDFPDYTVLVLGCVFLVVAGALFIASVIIYLKARKLRKDNLAENTYHLPSENLDSDGYVMPTSSFKGK</sequence>
<reference evidence="1" key="1">
    <citation type="journal article" date="2012" name="Nature">
        <title>The oyster genome reveals stress adaptation and complexity of shell formation.</title>
        <authorList>
            <person name="Zhang G."/>
            <person name="Fang X."/>
            <person name="Guo X."/>
            <person name="Li L."/>
            <person name="Luo R."/>
            <person name="Xu F."/>
            <person name="Yang P."/>
            <person name="Zhang L."/>
            <person name="Wang X."/>
            <person name="Qi H."/>
            <person name="Xiong Z."/>
            <person name="Que H."/>
            <person name="Xie Y."/>
            <person name="Holland P.W."/>
            <person name="Paps J."/>
            <person name="Zhu Y."/>
            <person name="Wu F."/>
            <person name="Chen Y."/>
            <person name="Wang J."/>
            <person name="Peng C."/>
            <person name="Meng J."/>
            <person name="Yang L."/>
            <person name="Liu J."/>
            <person name="Wen B."/>
            <person name="Zhang N."/>
            <person name="Huang Z."/>
            <person name="Zhu Q."/>
            <person name="Feng Y."/>
            <person name="Mount A."/>
            <person name="Hedgecock D."/>
            <person name="Xu Z."/>
            <person name="Liu Y."/>
            <person name="Domazet-Loso T."/>
            <person name="Du Y."/>
            <person name="Sun X."/>
            <person name="Zhang S."/>
            <person name="Liu B."/>
            <person name="Cheng P."/>
            <person name="Jiang X."/>
            <person name="Li J."/>
            <person name="Fan D."/>
            <person name="Wang W."/>
            <person name="Fu W."/>
            <person name="Wang T."/>
            <person name="Wang B."/>
            <person name="Zhang J."/>
            <person name="Peng Z."/>
            <person name="Li Y."/>
            <person name="Li N."/>
            <person name="Wang J."/>
            <person name="Chen M."/>
            <person name="He Y."/>
            <person name="Tan F."/>
            <person name="Song X."/>
            <person name="Zheng Q."/>
            <person name="Huang R."/>
            <person name="Yang H."/>
            <person name="Du X."/>
            <person name="Chen L."/>
            <person name="Yang M."/>
            <person name="Gaffney P.M."/>
            <person name="Wang S."/>
            <person name="Luo L."/>
            <person name="She Z."/>
            <person name="Ming Y."/>
            <person name="Huang W."/>
            <person name="Zhang S."/>
            <person name="Huang B."/>
            <person name="Zhang Y."/>
            <person name="Qu T."/>
            <person name="Ni P."/>
            <person name="Miao G."/>
            <person name="Wang J."/>
            <person name="Wang Q."/>
            <person name="Steinberg C.E."/>
            <person name="Wang H."/>
            <person name="Li N."/>
            <person name="Qian L."/>
            <person name="Zhang G."/>
            <person name="Li Y."/>
            <person name="Yang H."/>
            <person name="Liu X."/>
            <person name="Wang J."/>
            <person name="Yin Y."/>
            <person name="Wang J."/>
        </authorList>
    </citation>
    <scope>NUCLEOTIDE SEQUENCE [LARGE SCALE GENOMIC DNA]</scope>
    <source>
        <strain evidence="1">05x7-T-G4-1.051#20</strain>
    </source>
</reference>
<gene>
    <name evidence="1" type="ORF">CGI_10015525</name>
</gene>
<protein>
    <recommendedName>
        <fullName evidence="2">Ig-like domain-containing protein</fullName>
    </recommendedName>
</protein>